<dbReference type="AlphaFoldDB" id="A0A6L2LAP6"/>
<feature type="region of interest" description="Disordered" evidence="1">
    <location>
        <begin position="101"/>
        <end position="120"/>
    </location>
</feature>
<sequence>MVMRTTTTTSVANRNNNWVLVEMMCRGHDYARDNVIVGERPLARGYAKHDGQRADIVMSDLEDSTVTYTEVSSPFEDLLDIGSLVVVVYVYDGLPTHPPSPDYVPGPEYPPSPDYVPSPEHPPLPAYVPYVSKPAYPEFMPHEDDVLSAEEQPLPTAVSPATDSPGYVIEDDDDEEEDESFEDDANDEEEDEDEDEDEEEEH</sequence>
<organism evidence="2">
    <name type="scientific">Tanacetum cinerariifolium</name>
    <name type="common">Dalmatian daisy</name>
    <name type="synonym">Chrysanthemum cinerariifolium</name>
    <dbReference type="NCBI Taxonomy" id="118510"/>
    <lineage>
        <taxon>Eukaryota</taxon>
        <taxon>Viridiplantae</taxon>
        <taxon>Streptophyta</taxon>
        <taxon>Embryophyta</taxon>
        <taxon>Tracheophyta</taxon>
        <taxon>Spermatophyta</taxon>
        <taxon>Magnoliopsida</taxon>
        <taxon>eudicotyledons</taxon>
        <taxon>Gunneridae</taxon>
        <taxon>Pentapetalae</taxon>
        <taxon>asterids</taxon>
        <taxon>campanulids</taxon>
        <taxon>Asterales</taxon>
        <taxon>Asteraceae</taxon>
        <taxon>Asteroideae</taxon>
        <taxon>Anthemideae</taxon>
        <taxon>Anthemidinae</taxon>
        <taxon>Tanacetum</taxon>
    </lineage>
</organism>
<proteinExistence type="predicted"/>
<evidence type="ECO:0000313" key="2">
    <source>
        <dbReference type="EMBL" id="GEU58786.1"/>
    </source>
</evidence>
<feature type="compositionally biased region" description="Acidic residues" evidence="1">
    <location>
        <begin position="169"/>
        <end position="202"/>
    </location>
</feature>
<feature type="region of interest" description="Disordered" evidence="1">
    <location>
        <begin position="136"/>
        <end position="202"/>
    </location>
</feature>
<evidence type="ECO:0000256" key="1">
    <source>
        <dbReference type="SAM" id="MobiDB-lite"/>
    </source>
</evidence>
<accession>A0A6L2LAP6</accession>
<reference evidence="2" key="1">
    <citation type="journal article" date="2019" name="Sci. Rep.">
        <title>Draft genome of Tanacetum cinerariifolium, the natural source of mosquito coil.</title>
        <authorList>
            <person name="Yamashiro T."/>
            <person name="Shiraishi A."/>
            <person name="Satake H."/>
            <person name="Nakayama K."/>
        </authorList>
    </citation>
    <scope>NUCLEOTIDE SEQUENCE</scope>
</reference>
<dbReference type="EMBL" id="BKCJ010004061">
    <property type="protein sequence ID" value="GEU58786.1"/>
    <property type="molecule type" value="Genomic_DNA"/>
</dbReference>
<gene>
    <name evidence="2" type="ORF">Tci_030764</name>
</gene>
<name>A0A6L2LAP6_TANCI</name>
<protein>
    <submittedName>
        <fullName evidence="2">Uncharacterized protein</fullName>
    </submittedName>
</protein>
<comment type="caution">
    <text evidence="2">The sequence shown here is derived from an EMBL/GenBank/DDBJ whole genome shotgun (WGS) entry which is preliminary data.</text>
</comment>